<dbReference type="RefSeq" id="WP_170056386.1">
    <property type="nucleotide sequence ID" value="NZ_JABBKX010000012.1"/>
</dbReference>
<keyword evidence="2" id="KW-1185">Reference proteome</keyword>
<evidence type="ECO:0000313" key="1">
    <source>
        <dbReference type="EMBL" id="NMJ44204.1"/>
    </source>
</evidence>
<accession>A0A848EHT2</accession>
<protein>
    <submittedName>
        <fullName evidence="1">Uncharacterized protein</fullName>
    </submittedName>
</protein>
<dbReference type="Gene3D" id="1.20.141.10">
    <property type="entry name" value="Chitosanase, subunit A, domain 1"/>
    <property type="match status" value="1"/>
</dbReference>
<organism evidence="1 2">
    <name type="scientific">Neoroseomonas marina</name>
    <dbReference type="NCBI Taxonomy" id="1232220"/>
    <lineage>
        <taxon>Bacteria</taxon>
        <taxon>Pseudomonadati</taxon>
        <taxon>Pseudomonadota</taxon>
        <taxon>Alphaproteobacteria</taxon>
        <taxon>Acetobacterales</taxon>
        <taxon>Acetobacteraceae</taxon>
        <taxon>Neoroseomonas</taxon>
    </lineage>
</organism>
<comment type="caution">
    <text evidence="1">The sequence shown here is derived from an EMBL/GenBank/DDBJ whole genome shotgun (WGS) entry which is preliminary data.</text>
</comment>
<gene>
    <name evidence="1" type="ORF">GWK16_23355</name>
</gene>
<name>A0A848EHT2_9PROT</name>
<proteinExistence type="predicted"/>
<evidence type="ECO:0000313" key="2">
    <source>
        <dbReference type="Proteomes" id="UP000548582"/>
    </source>
</evidence>
<dbReference type="AlphaFoldDB" id="A0A848EHT2"/>
<dbReference type="Proteomes" id="UP000548582">
    <property type="component" value="Unassembled WGS sequence"/>
</dbReference>
<reference evidence="1 2" key="1">
    <citation type="submission" date="2020-03" db="EMBL/GenBank/DDBJ databases">
        <authorList>
            <person name="Sun Q."/>
        </authorList>
    </citation>
    <scope>NUCLEOTIDE SEQUENCE [LARGE SCALE GENOMIC DNA]</scope>
    <source>
        <strain evidence="1 2">JC162</strain>
    </source>
</reference>
<dbReference type="SUPFAM" id="SSF53955">
    <property type="entry name" value="Lysozyme-like"/>
    <property type="match status" value="1"/>
</dbReference>
<dbReference type="InterPro" id="IPR023346">
    <property type="entry name" value="Lysozyme-like_dom_sf"/>
</dbReference>
<sequence>MTPAAPDRFDACAAAVIAARGPFLPHDPVFEGPSAHGIGLGLLSVWVGGPADETALRRLGADGAARILRQMVWAPLDADHLAAGPDLALFAYAAEAGTMQALTDLQMELGVAPTGAPDAATVATAAAREPALLARAIRRRHEAWRHARGLERHETTMRPAC</sequence>
<dbReference type="EMBL" id="JABBKX010000012">
    <property type="protein sequence ID" value="NMJ44204.1"/>
    <property type="molecule type" value="Genomic_DNA"/>
</dbReference>